<gene>
    <name evidence="1" type="ORF">ASEP1449_LOCUS17701</name>
</gene>
<reference evidence="1" key="1">
    <citation type="submission" date="2021-01" db="EMBL/GenBank/DDBJ databases">
        <authorList>
            <person name="Corre E."/>
            <person name="Pelletier E."/>
            <person name="Niang G."/>
            <person name="Scheremetjew M."/>
            <person name="Finn R."/>
            <person name="Kale V."/>
            <person name="Holt S."/>
            <person name="Cochrane G."/>
            <person name="Meng A."/>
            <person name="Brown T."/>
            <person name="Cohen L."/>
        </authorList>
    </citation>
    <scope>NUCLEOTIDE SEQUENCE</scope>
    <source>
        <strain evidence="1">CCMP2084</strain>
    </source>
</reference>
<sequence>MERRESHAIARVNYAKAGATKDTPKLARLVIMYRHIRRFLGLPECPNQELEKCSFLIYESMEASSRTFHNFEHIMDLSKGADPIQIAAIAFHDVIYYHIDGGLSNRQREYLHDVIVEKDGIVSITKEKLETSVEMVMDIFGYKYGQVLDPYKGMNEFLSACLGCRIYSLLDRNRCEQTLSLSVNAKCAACIEATIPFRGPDDKGRSPPEALFDRLGCVNEKYDFGWEEAKIVGAVQRAADLGNRDLENFSWTDRAAFLSNTWKLLPESNVALRNHSVYLSELALAMKKMAGFFEFLNPETIYFSFRDPKAEAIVTEKTAEAKRNIDTAFVYMRCKYLALSFLSAVAELSGGDAPISFFTGDLQNTHTPMSITLENFLGKCEPAKGLEYNEDVWKILHEGRKLETDFDTKHSPLGAFLYAHIGDVGMKESIKYAVHPMDEENALLLLQSIPAKPRLEILSACSEVALTRRAEIVRIIEELGHDHCAKRKRTN</sequence>
<accession>A0A7S2XT44</accession>
<organism evidence="1">
    <name type="scientific">Attheya septentrionalis</name>
    <dbReference type="NCBI Taxonomy" id="420275"/>
    <lineage>
        <taxon>Eukaryota</taxon>
        <taxon>Sar</taxon>
        <taxon>Stramenopiles</taxon>
        <taxon>Ochrophyta</taxon>
        <taxon>Bacillariophyta</taxon>
        <taxon>Coscinodiscophyceae</taxon>
        <taxon>Chaetocerotophycidae</taxon>
        <taxon>Chaetocerotales</taxon>
        <taxon>Attheyaceae</taxon>
        <taxon>Attheya</taxon>
    </lineage>
</organism>
<evidence type="ECO:0000313" key="1">
    <source>
        <dbReference type="EMBL" id="CAD9825867.1"/>
    </source>
</evidence>
<name>A0A7S2XT44_9STRA</name>
<protein>
    <submittedName>
        <fullName evidence="1">Uncharacterized protein</fullName>
    </submittedName>
</protein>
<dbReference type="EMBL" id="HBHQ01026164">
    <property type="protein sequence ID" value="CAD9825867.1"/>
    <property type="molecule type" value="Transcribed_RNA"/>
</dbReference>
<proteinExistence type="predicted"/>
<dbReference type="AlphaFoldDB" id="A0A7S2XT44"/>